<evidence type="ECO:0000256" key="3">
    <source>
        <dbReference type="ARBA" id="ARBA00022723"/>
    </source>
</evidence>
<proteinExistence type="inferred from homology"/>
<feature type="region of interest" description="Disordered" evidence="7">
    <location>
        <begin position="1"/>
        <end position="43"/>
    </location>
</feature>
<dbReference type="STRING" id="4113.M1DF34"/>
<evidence type="ECO:0000256" key="5">
    <source>
        <dbReference type="ARBA" id="ARBA00023239"/>
    </source>
</evidence>
<name>M1DF34_SOLTU</name>
<protein>
    <recommendedName>
        <fullName evidence="2 6">Carbonic anhydrase</fullName>
        <ecNumber evidence="2 6">4.2.1.1</ecNumber>
    </recommendedName>
</protein>
<comment type="cofactor">
    <cofactor evidence="1 6">
        <name>Zn(2+)</name>
        <dbReference type="ChEBI" id="CHEBI:29105"/>
    </cofactor>
</comment>
<keyword evidence="10" id="KW-1185">Reference proteome</keyword>
<keyword evidence="5 6" id="KW-0456">Lyase</keyword>
<dbReference type="eggNOG" id="KOG0382">
    <property type="taxonomic scope" value="Eukaryota"/>
</dbReference>
<organism evidence="9 10">
    <name type="scientific">Solanum tuberosum</name>
    <name type="common">Potato</name>
    <dbReference type="NCBI Taxonomy" id="4113"/>
    <lineage>
        <taxon>Eukaryota</taxon>
        <taxon>Viridiplantae</taxon>
        <taxon>Streptophyta</taxon>
        <taxon>Embryophyta</taxon>
        <taxon>Tracheophyta</taxon>
        <taxon>Spermatophyta</taxon>
        <taxon>Magnoliopsida</taxon>
        <taxon>eudicotyledons</taxon>
        <taxon>Gunneridae</taxon>
        <taxon>Pentapetalae</taxon>
        <taxon>asterids</taxon>
        <taxon>lamiids</taxon>
        <taxon>Solanales</taxon>
        <taxon>Solanaceae</taxon>
        <taxon>Solanoideae</taxon>
        <taxon>Solaneae</taxon>
        <taxon>Solanum</taxon>
    </lineage>
</organism>
<dbReference type="PROSITE" id="PS51144">
    <property type="entry name" value="ALPHA_CA_2"/>
    <property type="match status" value="1"/>
</dbReference>
<evidence type="ECO:0000313" key="9">
    <source>
        <dbReference type="EnsemblPlants" id="PGSC0003DMT400088034"/>
    </source>
</evidence>
<dbReference type="InterPro" id="IPR023561">
    <property type="entry name" value="Carbonic_anhydrase_a-class"/>
</dbReference>
<dbReference type="AlphaFoldDB" id="M1DF34"/>
<dbReference type="EC" id="4.2.1.1" evidence="2 6"/>
<accession>M1DF34</accession>
<keyword evidence="4 6" id="KW-0862">Zinc</keyword>
<comment type="catalytic activity">
    <reaction evidence="6">
        <text>hydrogencarbonate + H(+) = CO2 + H2O</text>
        <dbReference type="Rhea" id="RHEA:10748"/>
        <dbReference type="ChEBI" id="CHEBI:15377"/>
        <dbReference type="ChEBI" id="CHEBI:15378"/>
        <dbReference type="ChEBI" id="CHEBI:16526"/>
        <dbReference type="ChEBI" id="CHEBI:17544"/>
        <dbReference type="EC" id="4.2.1.1"/>
    </reaction>
</comment>
<evidence type="ECO:0000256" key="1">
    <source>
        <dbReference type="ARBA" id="ARBA00001947"/>
    </source>
</evidence>
<dbReference type="InterPro" id="IPR018338">
    <property type="entry name" value="Carbonic_anhydrase_a-class_CS"/>
</dbReference>
<evidence type="ECO:0000256" key="6">
    <source>
        <dbReference type="RuleBase" id="RU367011"/>
    </source>
</evidence>
<evidence type="ECO:0000259" key="8">
    <source>
        <dbReference type="PROSITE" id="PS51144"/>
    </source>
</evidence>
<dbReference type="Pfam" id="PF00194">
    <property type="entry name" value="Carb_anhydrase"/>
    <property type="match status" value="1"/>
</dbReference>
<comment type="function">
    <text evidence="6">Reversible hydration of carbon dioxide.</text>
</comment>
<evidence type="ECO:0000256" key="4">
    <source>
        <dbReference type="ARBA" id="ARBA00022833"/>
    </source>
</evidence>
<dbReference type="CDD" id="cd03124">
    <property type="entry name" value="alpha_CA_prokaryotic_like"/>
    <property type="match status" value="1"/>
</dbReference>
<keyword evidence="3 6" id="KW-0479">Metal-binding</keyword>
<evidence type="ECO:0000256" key="2">
    <source>
        <dbReference type="ARBA" id="ARBA00012925"/>
    </source>
</evidence>
<reference evidence="10" key="1">
    <citation type="journal article" date="2011" name="Nature">
        <title>Genome sequence and analysis of the tuber crop potato.</title>
        <authorList>
            <consortium name="The Potato Genome Sequencing Consortium"/>
        </authorList>
    </citation>
    <scope>NUCLEOTIDE SEQUENCE [LARGE SCALE GENOMIC DNA]</scope>
    <source>
        <strain evidence="10">cv. DM1-3 516 R44</strain>
    </source>
</reference>
<evidence type="ECO:0000256" key="7">
    <source>
        <dbReference type="SAM" id="MobiDB-lite"/>
    </source>
</evidence>
<dbReference type="InterPro" id="IPR001148">
    <property type="entry name" value="CA_dom"/>
</dbReference>
<dbReference type="PaxDb" id="4113-PGSC0003DMT400088034"/>
<reference evidence="9" key="2">
    <citation type="submission" date="2015-06" db="UniProtKB">
        <authorList>
            <consortium name="EnsemblPlants"/>
        </authorList>
    </citation>
    <scope>IDENTIFICATION</scope>
    <source>
        <strain evidence="9">DM1-3 516 R44</strain>
    </source>
</reference>
<dbReference type="PANTHER" id="PTHR18952:SF256">
    <property type="entry name" value="CARBONIC ANHYDRASE"/>
    <property type="match status" value="1"/>
</dbReference>
<dbReference type="SUPFAM" id="SSF51069">
    <property type="entry name" value="Carbonic anhydrase"/>
    <property type="match status" value="1"/>
</dbReference>
<dbReference type="OMA" id="HKNTRYA"/>
<dbReference type="Proteomes" id="UP000011115">
    <property type="component" value="Unassembled WGS sequence"/>
</dbReference>
<dbReference type="HOGENOM" id="CLU_039326_0_2_1"/>
<comment type="similarity">
    <text evidence="6">Belongs to the alpha-carbonic anhydrase family.</text>
</comment>
<sequence>MLTSSLKKIEVASTSLSSSSNQSMVYATMKSTKPGLEGPGADQKIEDEVKFDYNERSKKGPSKWGDLNKEWETCKNGKMQSPIDISSCRVKNMRKLGHMKHYKPTNSTIRNRGHDISLHWHGDAGSILMNNTNYSLIQIHWHSPSEHTINGRRYALELHMVHQEQVDKKVVVNAVLYKFGKPDPFIFILKGHILSMIDQEGEERSLGMINPKYITNNIYRESYYEYKGSLTIPPCTEGVTWLVNKKVETVSRFQVNLLRKAVHDFDLDYILCKIIFIIIVRAVKMGRASPTPSKPRGPKNLMGWGGPALHSKGCKMVNSAQPQKGQGLGRADPLFYVKSMS</sequence>
<feature type="compositionally biased region" description="Low complexity" evidence="7">
    <location>
        <begin position="13"/>
        <end position="23"/>
    </location>
</feature>
<dbReference type="InParanoid" id="M1DF34"/>
<dbReference type="PANTHER" id="PTHR18952">
    <property type="entry name" value="CARBONIC ANHYDRASE"/>
    <property type="match status" value="1"/>
</dbReference>
<feature type="domain" description="Alpha-carbonic anhydrase" evidence="8">
    <location>
        <begin position="49"/>
        <end position="293"/>
    </location>
</feature>
<dbReference type="GO" id="GO:0008270">
    <property type="term" value="F:zinc ion binding"/>
    <property type="evidence" value="ECO:0007669"/>
    <property type="project" value="UniProtKB-UniRule"/>
</dbReference>
<dbReference type="InterPro" id="IPR041891">
    <property type="entry name" value="Alpha_CA_prokaryot-like"/>
</dbReference>
<dbReference type="InterPro" id="IPR036398">
    <property type="entry name" value="CA_dom_sf"/>
</dbReference>
<dbReference type="EnsemblPlants" id="PGSC0003DMT400088034">
    <property type="protein sequence ID" value="PGSC0003DMT400088034"/>
    <property type="gene ID" value="PGSC0003DMG400037605"/>
</dbReference>
<dbReference type="GO" id="GO:0004089">
    <property type="term" value="F:carbonate dehydratase activity"/>
    <property type="evidence" value="ECO:0007669"/>
    <property type="project" value="UniProtKB-UniRule"/>
</dbReference>
<evidence type="ECO:0000313" key="10">
    <source>
        <dbReference type="Proteomes" id="UP000011115"/>
    </source>
</evidence>
<dbReference type="SMART" id="SM01057">
    <property type="entry name" value="Carb_anhydrase"/>
    <property type="match status" value="1"/>
</dbReference>
<dbReference type="Gramene" id="PGSC0003DMT400088034">
    <property type="protein sequence ID" value="PGSC0003DMT400088034"/>
    <property type="gene ID" value="PGSC0003DMG400037605"/>
</dbReference>
<dbReference type="PROSITE" id="PS00162">
    <property type="entry name" value="ALPHA_CA_1"/>
    <property type="match status" value="1"/>
</dbReference>
<dbReference type="GO" id="GO:0016836">
    <property type="term" value="F:hydro-lyase activity"/>
    <property type="evidence" value="ECO:0000318"/>
    <property type="project" value="GO_Central"/>
</dbReference>
<dbReference type="Gene3D" id="3.10.200.10">
    <property type="entry name" value="Alpha carbonic anhydrase"/>
    <property type="match status" value="1"/>
</dbReference>